<evidence type="ECO:0000313" key="1">
    <source>
        <dbReference type="EMBL" id="KFE98582.1"/>
    </source>
</evidence>
<gene>
    <name evidence="1" type="ORF">IX39_14205</name>
</gene>
<comment type="caution">
    <text evidence="1">The sequence shown here is derived from an EMBL/GenBank/DDBJ whole genome shotgun (WGS) entry which is preliminary data.</text>
</comment>
<dbReference type="eggNOG" id="COG5295">
    <property type="taxonomic scope" value="Bacteria"/>
</dbReference>
<accession>A0A085Z2B9</accession>
<organism evidence="1 2">
    <name type="scientific">Chryseobacterium formosense</name>
    <dbReference type="NCBI Taxonomy" id="236814"/>
    <lineage>
        <taxon>Bacteria</taxon>
        <taxon>Pseudomonadati</taxon>
        <taxon>Bacteroidota</taxon>
        <taxon>Flavobacteriia</taxon>
        <taxon>Flavobacteriales</taxon>
        <taxon>Weeksellaceae</taxon>
        <taxon>Chryseobacterium group</taxon>
        <taxon>Chryseobacterium</taxon>
    </lineage>
</organism>
<keyword evidence="2" id="KW-1185">Reference proteome</keyword>
<dbReference type="AlphaFoldDB" id="A0A085Z2B9"/>
<evidence type="ECO:0000313" key="2">
    <source>
        <dbReference type="Proteomes" id="UP000028713"/>
    </source>
</evidence>
<sequence>MTFSIKKKGGYLLPETTLKNKAETEVTLIKRGFEILILKANKFIKMKSKEELKKLFENGDKPTQEDFWEWQDSYWHKDEKLPTEAAGIYKIKGSIADLAALNAITGMSEGDVYNIIDSGDNYVYVSDIDNTGVAGWDKLSSVVDFSNVVMKTGDQFIEGEKTFDTAPFIPNAIETDQAMSLGQLYGTGLWSLDAPSTTNLNAIDRTCFLRINVNTLNRPFDNGTVLTQMHQENQQTQIAIDLLTGEIWTRAKNNNLGWSDWKKSGTGNFLPLSGGALTGGGVIEDSANIIIKQNDNGIDVKGISWNNKNGSGTPISGIGSFTNNGDFVYHYVGWSSTPWEETNCFYVSEDELKWKNQDVMQDLQNVLNKGSYAESSDGNSLVTIAPEQVYFNISFNDGQYNRSVIEQSQSYINFGYAQTKDEVDSDGVTPIQVNYDRNIILNENGIMLSDGMDADRQQTKVHLDKVNRNFKIEHRVNKNFGIGDPIDAINKIEILPDAMSFGLFSPEQETNYAYNTSVNLEGGGGINLYSSYRDLTEGTPTPFYRKTALILDPIAQSLEAFFDNGVGDVPVVTKITSKGITSNTDFSNTMSNLDFVQRKFVVDKINNLINQINSGVHPIPNIS</sequence>
<dbReference type="CDD" id="cd19958">
    <property type="entry name" value="pyocin_knob"/>
    <property type="match status" value="1"/>
</dbReference>
<dbReference type="STRING" id="236814.IX39_14205"/>
<reference evidence="1 2" key="1">
    <citation type="submission" date="2014-07" db="EMBL/GenBank/DDBJ databases">
        <title>Genome of Chryseobacterium formosense LMG 24722.</title>
        <authorList>
            <person name="Pipes S.E."/>
            <person name="Stropko S.J."/>
            <person name="Newman J.D."/>
        </authorList>
    </citation>
    <scope>NUCLEOTIDE SEQUENCE [LARGE SCALE GENOMIC DNA]</scope>
    <source>
        <strain evidence="1 2">LMG 24722</strain>
    </source>
</reference>
<protein>
    <submittedName>
        <fullName evidence="1">Uncharacterized protein</fullName>
    </submittedName>
</protein>
<dbReference type="OrthoDB" id="6315383at2"/>
<dbReference type="EMBL" id="JPRP01000002">
    <property type="protein sequence ID" value="KFE98582.1"/>
    <property type="molecule type" value="Genomic_DNA"/>
</dbReference>
<dbReference type="Proteomes" id="UP000028713">
    <property type="component" value="Unassembled WGS sequence"/>
</dbReference>
<proteinExistence type="predicted"/>
<dbReference type="RefSeq" id="WP_034677819.1">
    <property type="nucleotide sequence ID" value="NZ_FPAP01000002.1"/>
</dbReference>
<name>A0A085Z2B9_9FLAO</name>